<keyword evidence="14" id="KW-1185">Reference proteome</keyword>
<reference evidence="13 14" key="1">
    <citation type="submission" date="2015-08" db="EMBL/GenBank/DDBJ databases">
        <title>Complete genome sequence of Sulfurifustis variabilis.</title>
        <authorList>
            <person name="Miura A."/>
            <person name="Kojima H."/>
            <person name="Fukui M."/>
        </authorList>
    </citation>
    <scope>NUCLEOTIDE SEQUENCE [LARGE SCALE GENOMIC DNA]</scope>
    <source>
        <strain evidence="14">skN76</strain>
    </source>
</reference>
<dbReference type="GO" id="GO:0055085">
    <property type="term" value="P:transmembrane transport"/>
    <property type="evidence" value="ECO:0007669"/>
    <property type="project" value="InterPro"/>
</dbReference>
<dbReference type="PANTHER" id="PTHR33446">
    <property type="entry name" value="PROTEIN TONB-RELATED"/>
    <property type="match status" value="1"/>
</dbReference>
<evidence type="ECO:0000313" key="14">
    <source>
        <dbReference type="Proteomes" id="UP000218899"/>
    </source>
</evidence>
<evidence type="ECO:0000256" key="4">
    <source>
        <dbReference type="ARBA" id="ARBA00022475"/>
    </source>
</evidence>
<evidence type="ECO:0000256" key="7">
    <source>
        <dbReference type="ARBA" id="ARBA00022927"/>
    </source>
</evidence>
<dbReference type="GO" id="GO:0031992">
    <property type="term" value="F:energy transducer activity"/>
    <property type="evidence" value="ECO:0007669"/>
    <property type="project" value="InterPro"/>
</dbReference>
<evidence type="ECO:0000313" key="13">
    <source>
        <dbReference type="EMBL" id="BAU46777.1"/>
    </source>
</evidence>
<dbReference type="KEGG" id="sva:SVA_0195"/>
<dbReference type="NCBIfam" id="TIGR01352">
    <property type="entry name" value="tonB_Cterm"/>
    <property type="match status" value="1"/>
</dbReference>
<evidence type="ECO:0000256" key="11">
    <source>
        <dbReference type="SAM" id="MobiDB-lite"/>
    </source>
</evidence>
<dbReference type="InterPro" id="IPR051045">
    <property type="entry name" value="TonB-dependent_transducer"/>
</dbReference>
<feature type="region of interest" description="Disordered" evidence="11">
    <location>
        <begin position="57"/>
        <end position="133"/>
    </location>
</feature>
<evidence type="ECO:0000256" key="10">
    <source>
        <dbReference type="RuleBase" id="RU362123"/>
    </source>
</evidence>
<keyword evidence="10" id="KW-0735">Signal-anchor</keyword>
<proteinExistence type="inferred from homology"/>
<dbReference type="InterPro" id="IPR037682">
    <property type="entry name" value="TonB_C"/>
</dbReference>
<dbReference type="PRINTS" id="PR01374">
    <property type="entry name" value="TONBPROTEIN"/>
</dbReference>
<name>A0A1B4VCS4_9GAMM</name>
<dbReference type="GO" id="GO:0098797">
    <property type="term" value="C:plasma membrane protein complex"/>
    <property type="evidence" value="ECO:0007669"/>
    <property type="project" value="TreeGrafter"/>
</dbReference>
<accession>A0A1B4VCS4</accession>
<gene>
    <name evidence="13" type="ORF">SVA_0195</name>
</gene>
<comment type="function">
    <text evidence="10">Interacts with outer membrane receptor proteins that carry out high-affinity binding and energy dependent uptake into the periplasmic space of specific substrates. It could act to transduce energy from the cytoplasmic membrane to specific energy-requiring processes in the outer membrane, resulting in the release into the periplasm of ligands bound by these outer membrane proteins.</text>
</comment>
<keyword evidence="3 10" id="KW-0813">Transport</keyword>
<dbReference type="SUPFAM" id="SSF74653">
    <property type="entry name" value="TolA/TonB C-terminal domain"/>
    <property type="match status" value="1"/>
</dbReference>
<evidence type="ECO:0000259" key="12">
    <source>
        <dbReference type="PROSITE" id="PS52015"/>
    </source>
</evidence>
<protein>
    <recommendedName>
        <fullName evidence="10">Protein TonB</fullName>
    </recommendedName>
</protein>
<evidence type="ECO:0000256" key="2">
    <source>
        <dbReference type="ARBA" id="ARBA00006555"/>
    </source>
</evidence>
<comment type="similarity">
    <text evidence="2 10">Belongs to the TonB family.</text>
</comment>
<dbReference type="Pfam" id="PF03544">
    <property type="entry name" value="TonB_C"/>
    <property type="match status" value="1"/>
</dbReference>
<comment type="subcellular location">
    <subcellularLocation>
        <location evidence="1 10">Cell inner membrane</location>
        <topology evidence="1 10">Single-pass membrane protein</topology>
        <orientation evidence="1 10">Periplasmic side</orientation>
    </subcellularLocation>
</comment>
<dbReference type="OrthoDB" id="9792439at2"/>
<organism evidence="13 14">
    <name type="scientific">Sulfurifustis variabilis</name>
    <dbReference type="NCBI Taxonomy" id="1675686"/>
    <lineage>
        <taxon>Bacteria</taxon>
        <taxon>Pseudomonadati</taxon>
        <taxon>Pseudomonadota</taxon>
        <taxon>Gammaproteobacteria</taxon>
        <taxon>Acidiferrobacterales</taxon>
        <taxon>Acidiferrobacteraceae</taxon>
        <taxon>Sulfurifustis</taxon>
    </lineage>
</organism>
<dbReference type="InterPro" id="IPR006260">
    <property type="entry name" value="TonB/TolA_C"/>
</dbReference>
<keyword evidence="6" id="KW-0812">Transmembrane</keyword>
<evidence type="ECO:0000256" key="9">
    <source>
        <dbReference type="ARBA" id="ARBA00023136"/>
    </source>
</evidence>
<sequence>MRSFAADRRLPPALGFSLLAHVAFFLAFRPPVPDQLARHVSQIVDVHFAAIAPLPEVAPQPAARPRHAKKPPTARPAPPPEPRSVRTAEAAPEPAPATEPAAQEETTPTSAEPVPEPAHVPSETPSTSSAPPAAPIAEARYEVRGLDNPKPPYPLAARRQGIEGRVLLTAHVRADGSCRDVRLKQSSGHSLLDRAALDTVKRWRFLPASRAGNAIDSWVDVPIRFRLEDRA</sequence>
<dbReference type="GO" id="GO:0015891">
    <property type="term" value="P:siderophore transport"/>
    <property type="evidence" value="ECO:0007669"/>
    <property type="project" value="InterPro"/>
</dbReference>
<evidence type="ECO:0000256" key="6">
    <source>
        <dbReference type="ARBA" id="ARBA00022692"/>
    </source>
</evidence>
<feature type="compositionally biased region" description="Low complexity" evidence="11">
    <location>
        <begin position="121"/>
        <end position="133"/>
    </location>
</feature>
<evidence type="ECO:0000256" key="5">
    <source>
        <dbReference type="ARBA" id="ARBA00022519"/>
    </source>
</evidence>
<dbReference type="PROSITE" id="PS52015">
    <property type="entry name" value="TONB_CTD"/>
    <property type="match status" value="1"/>
</dbReference>
<dbReference type="InterPro" id="IPR003538">
    <property type="entry name" value="TonB"/>
</dbReference>
<keyword evidence="9" id="KW-0472">Membrane</keyword>
<evidence type="ECO:0000256" key="8">
    <source>
        <dbReference type="ARBA" id="ARBA00022989"/>
    </source>
</evidence>
<dbReference type="PANTHER" id="PTHR33446:SF2">
    <property type="entry name" value="PROTEIN TONB"/>
    <property type="match status" value="1"/>
</dbReference>
<dbReference type="GO" id="GO:0030288">
    <property type="term" value="C:outer membrane-bounded periplasmic space"/>
    <property type="evidence" value="ECO:0007669"/>
    <property type="project" value="InterPro"/>
</dbReference>
<dbReference type="RefSeq" id="WP_096462768.1">
    <property type="nucleotide sequence ID" value="NZ_AP014936.1"/>
</dbReference>
<keyword evidence="4 10" id="KW-1003">Cell membrane</keyword>
<feature type="compositionally biased region" description="Low complexity" evidence="11">
    <location>
        <begin position="87"/>
        <end position="113"/>
    </location>
</feature>
<evidence type="ECO:0000256" key="3">
    <source>
        <dbReference type="ARBA" id="ARBA00022448"/>
    </source>
</evidence>
<dbReference type="Proteomes" id="UP000218899">
    <property type="component" value="Chromosome"/>
</dbReference>
<dbReference type="GO" id="GO:0015031">
    <property type="term" value="P:protein transport"/>
    <property type="evidence" value="ECO:0007669"/>
    <property type="project" value="UniProtKB-UniRule"/>
</dbReference>
<dbReference type="AlphaFoldDB" id="A0A1B4VCS4"/>
<dbReference type="EMBL" id="AP014936">
    <property type="protein sequence ID" value="BAU46777.1"/>
    <property type="molecule type" value="Genomic_DNA"/>
</dbReference>
<keyword evidence="5 10" id="KW-0997">Cell inner membrane</keyword>
<keyword evidence="8" id="KW-1133">Transmembrane helix</keyword>
<dbReference type="Gene3D" id="3.30.1150.10">
    <property type="match status" value="1"/>
</dbReference>
<feature type="domain" description="TonB C-terminal" evidence="12">
    <location>
        <begin position="138"/>
        <end position="231"/>
    </location>
</feature>
<keyword evidence="7 10" id="KW-0653">Protein transport</keyword>
<feature type="compositionally biased region" description="Pro residues" evidence="11">
    <location>
        <begin position="73"/>
        <end position="82"/>
    </location>
</feature>
<evidence type="ECO:0000256" key="1">
    <source>
        <dbReference type="ARBA" id="ARBA00004383"/>
    </source>
</evidence>